<evidence type="ECO:0000256" key="1">
    <source>
        <dbReference type="SAM" id="MobiDB-lite"/>
    </source>
</evidence>
<name>A0A9Q0FYI9_9ROSI</name>
<reference evidence="2" key="2">
    <citation type="journal article" date="2023" name="Plants (Basel)">
        <title>Annotation of the Turnera subulata (Passifloraceae) Draft Genome Reveals the S-Locus Evolved after the Divergence of Turneroideae from Passifloroideae in a Stepwise Manner.</title>
        <authorList>
            <person name="Henning P.M."/>
            <person name="Roalson E.H."/>
            <person name="Mir W."/>
            <person name="McCubbin A.G."/>
            <person name="Shore J.S."/>
        </authorList>
    </citation>
    <scope>NUCLEOTIDE SEQUENCE</scope>
    <source>
        <strain evidence="2">F60SS</strain>
    </source>
</reference>
<protein>
    <submittedName>
        <fullName evidence="2">Uncharacterized protein</fullName>
    </submittedName>
</protein>
<dbReference type="EMBL" id="JAKUCV010003162">
    <property type="protein sequence ID" value="KAJ4839951.1"/>
    <property type="molecule type" value="Genomic_DNA"/>
</dbReference>
<feature type="region of interest" description="Disordered" evidence="1">
    <location>
        <begin position="51"/>
        <end position="71"/>
    </location>
</feature>
<dbReference type="Proteomes" id="UP001141552">
    <property type="component" value="Unassembled WGS sequence"/>
</dbReference>
<proteinExistence type="predicted"/>
<evidence type="ECO:0000313" key="3">
    <source>
        <dbReference type="Proteomes" id="UP001141552"/>
    </source>
</evidence>
<evidence type="ECO:0000313" key="2">
    <source>
        <dbReference type="EMBL" id="KAJ4839951.1"/>
    </source>
</evidence>
<dbReference type="AlphaFoldDB" id="A0A9Q0FYI9"/>
<accession>A0A9Q0FYI9</accession>
<comment type="caution">
    <text evidence="2">The sequence shown here is derived from an EMBL/GenBank/DDBJ whole genome shotgun (WGS) entry which is preliminary data.</text>
</comment>
<reference evidence="2" key="1">
    <citation type="submission" date="2022-02" db="EMBL/GenBank/DDBJ databases">
        <authorList>
            <person name="Henning P.M."/>
            <person name="McCubbin A.G."/>
            <person name="Shore J.S."/>
        </authorList>
    </citation>
    <scope>NUCLEOTIDE SEQUENCE</scope>
    <source>
        <strain evidence="2">F60SS</strain>
        <tissue evidence="2">Leaves</tissue>
    </source>
</reference>
<feature type="region of interest" description="Disordered" evidence="1">
    <location>
        <begin position="1"/>
        <end position="31"/>
    </location>
</feature>
<sequence>MEFRSKSGIGSGVIPGDGSDSDDGDVEGGNGGPVWIVLAVEPQLLLQAVDFGGRGDEDGDGDGGGCTNVKPDPVLRQKWVEEIWLRNKTSKFDCINDQMPIVKGIKTTSWNLGIPLVNVSG</sequence>
<organism evidence="2 3">
    <name type="scientific">Turnera subulata</name>
    <dbReference type="NCBI Taxonomy" id="218843"/>
    <lineage>
        <taxon>Eukaryota</taxon>
        <taxon>Viridiplantae</taxon>
        <taxon>Streptophyta</taxon>
        <taxon>Embryophyta</taxon>
        <taxon>Tracheophyta</taxon>
        <taxon>Spermatophyta</taxon>
        <taxon>Magnoliopsida</taxon>
        <taxon>eudicotyledons</taxon>
        <taxon>Gunneridae</taxon>
        <taxon>Pentapetalae</taxon>
        <taxon>rosids</taxon>
        <taxon>fabids</taxon>
        <taxon>Malpighiales</taxon>
        <taxon>Passifloraceae</taxon>
        <taxon>Turnera</taxon>
    </lineage>
</organism>
<gene>
    <name evidence="2" type="ORF">Tsubulata_046322</name>
</gene>
<keyword evidence="3" id="KW-1185">Reference proteome</keyword>